<reference evidence="8" key="1">
    <citation type="journal article" date="2021" name="Proc. Natl. Acad. Sci. U.S.A.">
        <title>Three genomes in the algal genus Volvox reveal the fate of a haploid sex-determining region after a transition to homothallism.</title>
        <authorList>
            <person name="Yamamoto K."/>
            <person name="Hamaji T."/>
            <person name="Kawai-Toyooka H."/>
            <person name="Matsuzaki R."/>
            <person name="Takahashi F."/>
            <person name="Nishimura Y."/>
            <person name="Kawachi M."/>
            <person name="Noguchi H."/>
            <person name="Minakuchi Y."/>
            <person name="Umen J.G."/>
            <person name="Toyoda A."/>
            <person name="Nozaki H."/>
        </authorList>
    </citation>
    <scope>NUCLEOTIDE SEQUENCE</scope>
    <source>
        <strain evidence="8">NIES-3785</strain>
    </source>
</reference>
<dbReference type="Proteomes" id="UP000722791">
    <property type="component" value="Unassembled WGS sequence"/>
</dbReference>
<dbReference type="Gene3D" id="1.10.510.10">
    <property type="entry name" value="Transferase(Phosphotransferase) domain 1"/>
    <property type="match status" value="1"/>
</dbReference>
<keyword evidence="3" id="KW-0547">Nucleotide-binding</keyword>
<feature type="compositionally biased region" description="Basic residues" evidence="6">
    <location>
        <begin position="457"/>
        <end position="467"/>
    </location>
</feature>
<feature type="region of interest" description="Disordered" evidence="6">
    <location>
        <begin position="1"/>
        <end position="24"/>
    </location>
</feature>
<sequence>MATQEPRGPDDGVESSSAVNPANMHFFRPNDGIYVSEGPEQRTICVSPHLPTAMARNGDWHVEQFELHKELYRGKTSLLYMATDKISGVQVALKLYRKRKLSVLNRYQVEREVRLHINLHHENIIRLFAAFEDEKHVYMVQEFAVCGDLFEDLKKGGGQLKEKYAVRDVIVPFLSALAYLHNQGIIHRDIKPENILLGPNKAIKVADFGLSININHERPVTRAGTLDYMAPEVLVCPDKRRPEENKDKVLLGYTAQVDSWAVGILAYELLVGYPPFEQESRAATYEHIMYKEPKFPSWMTEEAKKFIGLALCKNASQRPTVFDLMQHSWVQPYMMRHLQPAPSSGLTPGPSRLRNSVSHTSGDSGTRDSVPSASTNGMLVPHAHQHVSISASGMAPTGTTVGAPSGMAMGTGGRLFVPVPAPPASAPAAASTTSAASASAQQSTADSGALKQLQSHVHPHPHAHAQMHSHPQQQLQQSQTQSGVPTPSHRQQANSPNVALKTSISLHEKPPPGSQDTPITGVGAEGGRLHESISDPSARAFETCVPHPPGATSSASLYSGGGGVGGSGSSTGNRGACGAPTDTDRAVSQSQSHSLASGASANGGVGVRASQLLSSGPSTGSLGMRGLVHVTSHGNSHMTSTSASNSRLPAPPLTLDPVEATSDLSCGGVSSTEHMPISPATAARGLNGAGMGLGPGVTPMASRTTHQSFCQAPGAPGGGSGGGMPSGLGGTVAPPRLRMAALVPPVNIGAASISGGSVRMMHAPAPPISPKPPTPDMQGAYHRPASGVLSDDSFLPPTRSPSISLGTQLLSPLQAQLLAPRPSSRLNSPSHSRRNSVSQAGQAGGQTSATATLQQASMPLPQLLSVEYGDLSAEESAMRTSNSHRGLMTAPTSGATGSKLFGKMWTRDPISSGGAPPLSVVCSADSLDSPVPGASVGGGMMGRGGNAVAPISAGPAAVSAAGGARVTARVRMMTPDEMITRPLMRESSMSSSFKSSAGGSGMREDLMQQSLTVYHRPGKVPGIGRAALAAREADAVEAANLSLGHGPSGGLGKTKSLVNRNLNGVLAMEEGGCGGAQMARMGSDAALARTAAGAAAAAAASGHAVATQRSFTSSNSAFARKLANGAIATKVTEYVKGRLPHDEDMAE</sequence>
<feature type="domain" description="Protein kinase" evidence="7">
    <location>
        <begin position="65"/>
        <end position="330"/>
    </location>
</feature>
<dbReference type="GO" id="GO:0005524">
    <property type="term" value="F:ATP binding"/>
    <property type="evidence" value="ECO:0007669"/>
    <property type="project" value="UniProtKB-KW"/>
</dbReference>
<feature type="region of interest" description="Disordered" evidence="6">
    <location>
        <begin position="821"/>
        <end position="851"/>
    </location>
</feature>
<dbReference type="PANTHER" id="PTHR24350">
    <property type="entry name" value="SERINE/THREONINE-PROTEIN KINASE IAL-RELATED"/>
    <property type="match status" value="1"/>
</dbReference>
<proteinExistence type="predicted"/>
<feature type="compositionally biased region" description="Low complexity" evidence="6">
    <location>
        <begin position="468"/>
        <end position="482"/>
    </location>
</feature>
<evidence type="ECO:0000256" key="5">
    <source>
        <dbReference type="ARBA" id="ARBA00022840"/>
    </source>
</evidence>
<keyword evidence="4" id="KW-0418">Kinase</keyword>
<evidence type="ECO:0000313" key="8">
    <source>
        <dbReference type="EMBL" id="GIL94104.1"/>
    </source>
</evidence>
<feature type="compositionally biased region" description="Gly residues" evidence="6">
    <location>
        <begin position="559"/>
        <end position="569"/>
    </location>
</feature>
<name>A0A8J4FIJ2_9CHLO</name>
<dbReference type="EMBL" id="BNCQ01000001">
    <property type="protein sequence ID" value="GIL94104.1"/>
    <property type="molecule type" value="Genomic_DNA"/>
</dbReference>
<protein>
    <recommendedName>
        <fullName evidence="7">Protein kinase domain-containing protein</fullName>
    </recommendedName>
</protein>
<feature type="region of interest" description="Disordered" evidence="6">
    <location>
        <begin position="340"/>
        <end position="377"/>
    </location>
</feature>
<feature type="compositionally biased region" description="Polar residues" evidence="6">
    <location>
        <begin position="483"/>
        <end position="505"/>
    </location>
</feature>
<evidence type="ECO:0000256" key="2">
    <source>
        <dbReference type="ARBA" id="ARBA00022679"/>
    </source>
</evidence>
<keyword evidence="5" id="KW-0067">ATP-binding</keyword>
<feature type="region of interest" description="Disordered" evidence="6">
    <location>
        <begin position="761"/>
        <end position="805"/>
    </location>
</feature>
<evidence type="ECO:0000259" key="7">
    <source>
        <dbReference type="PROSITE" id="PS50011"/>
    </source>
</evidence>
<dbReference type="GO" id="GO:0004674">
    <property type="term" value="F:protein serine/threonine kinase activity"/>
    <property type="evidence" value="ECO:0007669"/>
    <property type="project" value="UniProtKB-KW"/>
</dbReference>
<accession>A0A8J4FIJ2</accession>
<dbReference type="SUPFAM" id="SSF56112">
    <property type="entry name" value="Protein kinase-like (PK-like)"/>
    <property type="match status" value="1"/>
</dbReference>
<dbReference type="AlphaFoldDB" id="A0A8J4FIJ2"/>
<feature type="compositionally biased region" description="Polar residues" evidence="6">
    <location>
        <begin position="632"/>
        <end position="647"/>
    </location>
</feature>
<gene>
    <name evidence="8" type="ORF">Vretimale_441</name>
</gene>
<keyword evidence="2" id="KW-0808">Transferase</keyword>
<feature type="compositionally biased region" description="Polar residues" evidence="6">
    <location>
        <begin position="353"/>
        <end position="377"/>
    </location>
</feature>
<dbReference type="PROSITE" id="PS00108">
    <property type="entry name" value="PROTEIN_KINASE_ST"/>
    <property type="match status" value="1"/>
</dbReference>
<dbReference type="InterPro" id="IPR008271">
    <property type="entry name" value="Ser/Thr_kinase_AS"/>
</dbReference>
<dbReference type="InterPro" id="IPR011009">
    <property type="entry name" value="Kinase-like_dom_sf"/>
</dbReference>
<feature type="compositionally biased region" description="Low complexity" evidence="6">
    <location>
        <begin position="838"/>
        <end position="851"/>
    </location>
</feature>
<dbReference type="InterPro" id="IPR030616">
    <property type="entry name" value="Aur-like"/>
</dbReference>
<dbReference type="OrthoDB" id="347657at2759"/>
<evidence type="ECO:0000256" key="4">
    <source>
        <dbReference type="ARBA" id="ARBA00022777"/>
    </source>
</evidence>
<feature type="compositionally biased region" description="Low complexity" evidence="6">
    <location>
        <begin position="426"/>
        <end position="445"/>
    </location>
</feature>
<feature type="compositionally biased region" description="Pro residues" evidence="6">
    <location>
        <begin position="764"/>
        <end position="775"/>
    </location>
</feature>
<dbReference type="FunFam" id="1.10.510.10:FF:000813">
    <property type="entry name" value="Aurora-like kinase"/>
    <property type="match status" value="1"/>
</dbReference>
<dbReference type="InterPro" id="IPR000719">
    <property type="entry name" value="Prot_kinase_dom"/>
</dbReference>
<dbReference type="PROSITE" id="PS50011">
    <property type="entry name" value="PROTEIN_KINASE_DOM"/>
    <property type="match status" value="1"/>
</dbReference>
<dbReference type="SMART" id="SM00220">
    <property type="entry name" value="S_TKc"/>
    <property type="match status" value="1"/>
</dbReference>
<organism evidence="8 9">
    <name type="scientific">Volvox reticuliferus</name>
    <dbReference type="NCBI Taxonomy" id="1737510"/>
    <lineage>
        <taxon>Eukaryota</taxon>
        <taxon>Viridiplantae</taxon>
        <taxon>Chlorophyta</taxon>
        <taxon>core chlorophytes</taxon>
        <taxon>Chlorophyceae</taxon>
        <taxon>CS clade</taxon>
        <taxon>Chlamydomonadales</taxon>
        <taxon>Volvocaceae</taxon>
        <taxon>Volvox</taxon>
    </lineage>
</organism>
<feature type="region of interest" description="Disordered" evidence="6">
    <location>
        <begin position="423"/>
        <end position="603"/>
    </location>
</feature>
<evidence type="ECO:0000313" key="9">
    <source>
        <dbReference type="Proteomes" id="UP000722791"/>
    </source>
</evidence>
<evidence type="ECO:0000256" key="1">
    <source>
        <dbReference type="ARBA" id="ARBA00022527"/>
    </source>
</evidence>
<evidence type="ECO:0000256" key="3">
    <source>
        <dbReference type="ARBA" id="ARBA00022741"/>
    </source>
</evidence>
<dbReference type="Pfam" id="PF00069">
    <property type="entry name" value="Pkinase"/>
    <property type="match status" value="1"/>
</dbReference>
<evidence type="ECO:0000256" key="6">
    <source>
        <dbReference type="SAM" id="MobiDB-lite"/>
    </source>
</evidence>
<feature type="region of interest" description="Disordered" evidence="6">
    <location>
        <begin position="632"/>
        <end position="653"/>
    </location>
</feature>
<keyword evidence="1" id="KW-0723">Serine/threonine-protein kinase</keyword>
<comment type="caution">
    <text evidence="8">The sequence shown here is derived from an EMBL/GenBank/DDBJ whole genome shotgun (WGS) entry which is preliminary data.</text>
</comment>